<organism evidence="2 3">
    <name type="scientific">Carnobacterium antarcticum</name>
    <dbReference type="NCBI Taxonomy" id="2126436"/>
    <lineage>
        <taxon>Bacteria</taxon>
        <taxon>Bacillati</taxon>
        <taxon>Bacillota</taxon>
        <taxon>Bacilli</taxon>
        <taxon>Lactobacillales</taxon>
        <taxon>Carnobacteriaceae</taxon>
        <taxon>Carnobacterium</taxon>
    </lineage>
</organism>
<feature type="transmembrane region" description="Helical" evidence="1">
    <location>
        <begin position="116"/>
        <end position="137"/>
    </location>
</feature>
<feature type="transmembrane region" description="Helical" evidence="1">
    <location>
        <begin position="230"/>
        <end position="246"/>
    </location>
</feature>
<feature type="transmembrane region" description="Helical" evidence="1">
    <location>
        <begin position="78"/>
        <end position="95"/>
    </location>
</feature>
<evidence type="ECO:0000256" key="1">
    <source>
        <dbReference type="SAM" id="Phobius"/>
    </source>
</evidence>
<reference evidence="3" key="1">
    <citation type="journal article" date="2019" name="Int. J. Syst. Evol. Microbiol.">
        <title>The Global Catalogue of Microorganisms (GCM) 10K type strain sequencing project: providing services to taxonomists for standard genome sequencing and annotation.</title>
        <authorList>
            <consortium name="The Broad Institute Genomics Platform"/>
            <consortium name="The Broad Institute Genome Sequencing Center for Infectious Disease"/>
            <person name="Wu L."/>
            <person name="Ma J."/>
        </authorList>
    </citation>
    <scope>NUCLEOTIDE SEQUENCE [LARGE SCALE GENOMIC DNA]</scope>
    <source>
        <strain evidence="3">KCTC 42143</strain>
    </source>
</reference>
<feature type="transmembrane region" description="Helical" evidence="1">
    <location>
        <begin position="143"/>
        <end position="164"/>
    </location>
</feature>
<feature type="transmembrane region" description="Helical" evidence="1">
    <location>
        <begin position="6"/>
        <end position="25"/>
    </location>
</feature>
<evidence type="ECO:0000313" key="3">
    <source>
        <dbReference type="Proteomes" id="UP001597285"/>
    </source>
</evidence>
<feature type="transmembrane region" description="Helical" evidence="1">
    <location>
        <begin position="200"/>
        <end position="218"/>
    </location>
</feature>
<name>A0ABW4NKQ1_9LACT</name>
<feature type="transmembrane region" description="Helical" evidence="1">
    <location>
        <begin position="37"/>
        <end position="58"/>
    </location>
</feature>
<accession>A0ABW4NKQ1</accession>
<sequence length="247" mass="28125">MVSLYIVITFICALGFAFIHFSSKYMQFANKVPRSRFLSLSAGVAVSYVFVHLLPQLNTYQQVVVKNLQQSSWRHIENHIYIIALAGLVLFYAMERLVKISRKSKVLKNPEQADSVIFWIHMGSFFIYNTVIGYLLVREEYKSPLGIFFYFLALGVHFITNDWSLRRDHKGAYDKYGRIILTAAPVLGWLIGILTELNEFVLSILQAFIAGGVILNVMKEELPEEQKSSLSSFLAGVIGYTVLLLLI</sequence>
<dbReference type="EMBL" id="JBHUFF010000003">
    <property type="protein sequence ID" value="MFD1798376.1"/>
    <property type="molecule type" value="Genomic_DNA"/>
</dbReference>
<keyword evidence="1" id="KW-1133">Transmembrane helix</keyword>
<protein>
    <recommendedName>
        <fullName evidence="4">ZIP Zinc transporter</fullName>
    </recommendedName>
</protein>
<dbReference type="Proteomes" id="UP001597285">
    <property type="component" value="Unassembled WGS sequence"/>
</dbReference>
<keyword evidence="1" id="KW-0472">Membrane</keyword>
<keyword evidence="1" id="KW-0812">Transmembrane</keyword>
<proteinExistence type="predicted"/>
<dbReference type="RefSeq" id="WP_058918534.1">
    <property type="nucleotide sequence ID" value="NZ_JBHSQC010000016.1"/>
</dbReference>
<evidence type="ECO:0008006" key="4">
    <source>
        <dbReference type="Google" id="ProtNLM"/>
    </source>
</evidence>
<evidence type="ECO:0000313" key="2">
    <source>
        <dbReference type="EMBL" id="MFD1798376.1"/>
    </source>
</evidence>
<gene>
    <name evidence="2" type="ORF">ACFSBK_00665</name>
</gene>
<keyword evidence="3" id="KW-1185">Reference proteome</keyword>
<comment type="caution">
    <text evidence="2">The sequence shown here is derived from an EMBL/GenBank/DDBJ whole genome shotgun (WGS) entry which is preliminary data.</text>
</comment>
<feature type="transmembrane region" description="Helical" evidence="1">
    <location>
        <begin position="176"/>
        <end position="194"/>
    </location>
</feature>